<feature type="DNA-binding region" description="H-T-H motif" evidence="2">
    <location>
        <begin position="36"/>
        <end position="55"/>
    </location>
</feature>
<dbReference type="Proteomes" id="UP000619293">
    <property type="component" value="Unassembled WGS sequence"/>
</dbReference>
<dbReference type="InterPro" id="IPR001647">
    <property type="entry name" value="HTH_TetR"/>
</dbReference>
<gene>
    <name evidence="4" type="ORF">Cch02nite_52880</name>
</gene>
<dbReference type="EMBL" id="BONG01000037">
    <property type="protein sequence ID" value="GIF91844.1"/>
    <property type="molecule type" value="Genomic_DNA"/>
</dbReference>
<reference evidence="4 5" key="1">
    <citation type="submission" date="2021-01" db="EMBL/GenBank/DDBJ databases">
        <title>Whole genome shotgun sequence of Catellatospora chokoriensis NBRC 107358.</title>
        <authorList>
            <person name="Komaki H."/>
            <person name="Tamura T."/>
        </authorList>
    </citation>
    <scope>NUCLEOTIDE SEQUENCE [LARGE SCALE GENOMIC DNA]</scope>
    <source>
        <strain evidence="4 5">NBRC 107358</strain>
    </source>
</reference>
<dbReference type="PANTHER" id="PTHR43479:SF11">
    <property type="entry name" value="ACREF_ENVCD OPERON REPRESSOR-RELATED"/>
    <property type="match status" value="1"/>
</dbReference>
<protein>
    <submittedName>
        <fullName evidence="4">TetR family transcriptional regulator</fullName>
    </submittedName>
</protein>
<organism evidence="4 5">
    <name type="scientific">Catellatospora chokoriensis</name>
    <dbReference type="NCBI Taxonomy" id="310353"/>
    <lineage>
        <taxon>Bacteria</taxon>
        <taxon>Bacillati</taxon>
        <taxon>Actinomycetota</taxon>
        <taxon>Actinomycetes</taxon>
        <taxon>Micromonosporales</taxon>
        <taxon>Micromonosporaceae</taxon>
        <taxon>Catellatospora</taxon>
    </lineage>
</organism>
<dbReference type="PRINTS" id="PR00455">
    <property type="entry name" value="HTHTETR"/>
</dbReference>
<dbReference type="PANTHER" id="PTHR43479">
    <property type="entry name" value="ACREF/ENVCD OPERON REPRESSOR-RELATED"/>
    <property type="match status" value="1"/>
</dbReference>
<dbReference type="Gene3D" id="1.10.357.10">
    <property type="entry name" value="Tetracycline Repressor, domain 2"/>
    <property type="match status" value="1"/>
</dbReference>
<evidence type="ECO:0000259" key="3">
    <source>
        <dbReference type="PROSITE" id="PS50977"/>
    </source>
</evidence>
<evidence type="ECO:0000256" key="1">
    <source>
        <dbReference type="ARBA" id="ARBA00023125"/>
    </source>
</evidence>
<dbReference type="InterPro" id="IPR009057">
    <property type="entry name" value="Homeodomain-like_sf"/>
</dbReference>
<dbReference type="SUPFAM" id="SSF46689">
    <property type="entry name" value="Homeodomain-like"/>
    <property type="match status" value="1"/>
</dbReference>
<proteinExistence type="predicted"/>
<evidence type="ECO:0000313" key="5">
    <source>
        <dbReference type="Proteomes" id="UP000619293"/>
    </source>
</evidence>
<dbReference type="Pfam" id="PF00440">
    <property type="entry name" value="TetR_N"/>
    <property type="match status" value="1"/>
</dbReference>
<dbReference type="AlphaFoldDB" id="A0A8J3K0K0"/>
<feature type="domain" description="HTH tetR-type" evidence="3">
    <location>
        <begin position="13"/>
        <end position="73"/>
    </location>
</feature>
<dbReference type="InterPro" id="IPR050624">
    <property type="entry name" value="HTH-type_Tx_Regulator"/>
</dbReference>
<dbReference type="RefSeq" id="WP_203736428.1">
    <property type="nucleotide sequence ID" value="NZ_BAAALB010000001.1"/>
</dbReference>
<accession>A0A8J3K0K0</accession>
<dbReference type="GO" id="GO:0003677">
    <property type="term" value="F:DNA binding"/>
    <property type="evidence" value="ECO:0007669"/>
    <property type="project" value="UniProtKB-UniRule"/>
</dbReference>
<evidence type="ECO:0000256" key="2">
    <source>
        <dbReference type="PROSITE-ProRule" id="PRU00335"/>
    </source>
</evidence>
<keyword evidence="5" id="KW-1185">Reference proteome</keyword>
<comment type="caution">
    <text evidence="4">The sequence shown here is derived from an EMBL/GenBank/DDBJ whole genome shotgun (WGS) entry which is preliminary data.</text>
</comment>
<dbReference type="PROSITE" id="PS50977">
    <property type="entry name" value="HTH_TETR_2"/>
    <property type="match status" value="1"/>
</dbReference>
<evidence type="ECO:0000313" key="4">
    <source>
        <dbReference type="EMBL" id="GIF91844.1"/>
    </source>
</evidence>
<sequence length="193" mass="20820">MRAATHADSRGPERTRQRLLDEACRLFAMHSFAGTSLQMIADTLGVTKAAVYHHFKTRDDILTAVIQPAIEEMHAIITAAEAQRTPSARADAMLSGLVDLTVKHRGLIAMIGTDPGVTSALQSHPDVVELFRRPGELMALDGSAEAEINATLALAGIATTASSPVMQHHDADVLRRCLLSAGRRILGLRTRRP</sequence>
<name>A0A8J3K0K0_9ACTN</name>
<keyword evidence="1 2" id="KW-0238">DNA-binding</keyword>